<dbReference type="Proteomes" id="UP000322619">
    <property type="component" value="Unassembled WGS sequence"/>
</dbReference>
<evidence type="ECO:0000313" key="1">
    <source>
        <dbReference type="EMBL" id="TYC84881.1"/>
    </source>
</evidence>
<organism evidence="1 2">
    <name type="scientific">Acetobacterium wieringae</name>
    <dbReference type="NCBI Taxonomy" id="52694"/>
    <lineage>
        <taxon>Bacteria</taxon>
        <taxon>Bacillati</taxon>
        <taxon>Bacillota</taxon>
        <taxon>Clostridia</taxon>
        <taxon>Eubacteriales</taxon>
        <taxon>Eubacteriaceae</taxon>
        <taxon>Acetobacterium</taxon>
    </lineage>
</organism>
<evidence type="ECO:0000313" key="2">
    <source>
        <dbReference type="Proteomes" id="UP000322619"/>
    </source>
</evidence>
<accession>A0A5D0WM25</accession>
<dbReference type="InterPro" id="IPR045707">
    <property type="entry name" value="DUF6063"/>
</dbReference>
<dbReference type="AlphaFoldDB" id="A0A5D0WM25"/>
<proteinExistence type="predicted"/>
<dbReference type="EMBL" id="VSLA01000024">
    <property type="protein sequence ID" value="TYC84881.1"/>
    <property type="molecule type" value="Genomic_DNA"/>
</dbReference>
<comment type="caution">
    <text evidence="1">The sequence shown here is derived from an EMBL/GenBank/DDBJ whole genome shotgun (WGS) entry which is preliminary data.</text>
</comment>
<dbReference type="Pfam" id="PF19539">
    <property type="entry name" value="DUF6063"/>
    <property type="match status" value="1"/>
</dbReference>
<evidence type="ECO:0008006" key="3">
    <source>
        <dbReference type="Google" id="ProtNLM"/>
    </source>
</evidence>
<reference evidence="1 2" key="1">
    <citation type="submission" date="2019-08" db="EMBL/GenBank/DDBJ databases">
        <title>Isolation and enrichment of carboxydotrophic bacteria from anaerobic sludge for the production of bio-based chemicals from syngas.</title>
        <authorList>
            <person name="Antares A.L."/>
            <person name="Moreira J."/>
            <person name="Diender M."/>
            <person name="Parshina S.N."/>
            <person name="Stams A.J.M."/>
            <person name="Alves M."/>
            <person name="Alves J.I."/>
            <person name="Sousa D.Z."/>
        </authorList>
    </citation>
    <scope>NUCLEOTIDE SEQUENCE [LARGE SCALE GENOMIC DNA]</scope>
    <source>
        <strain evidence="1 2">JM</strain>
    </source>
</reference>
<dbReference type="RefSeq" id="WP_148637850.1">
    <property type="nucleotide sequence ID" value="NZ_VSLA01000024.1"/>
</dbReference>
<protein>
    <recommendedName>
        <fullName evidence="3">Non-ribosomal peptide synthetase module</fullName>
    </recommendedName>
</protein>
<name>A0A5D0WM25_9FIRM</name>
<gene>
    <name evidence="1" type="ORF">FXB42_11175</name>
</gene>
<sequence length="230" mass="27171">MNRALQIYKKLLSDGQINDKVDPECFTNYKDPDVRTLLTEFEKELGFRIIEAKHTVYLVPNSDNDLLSFSLKDIRESISSSARQVDAFLQCYIIMVILHLFFGGKNYDPKQIEFLQIKDIVQKLDEKFDTAAEGKMDELEERYSLNFRHIANQWRAKAAVHDGKRTTKNEIVLKACRLLIQQKLMDFRDNEREIKTTKRLDDLMRYYYLDEKRVVEITAIFQEVEKDAEN</sequence>